<proteinExistence type="predicted"/>
<dbReference type="EMBL" id="HBIZ01024546">
    <property type="protein sequence ID" value="CAE0762932.1"/>
    <property type="molecule type" value="Transcribed_RNA"/>
</dbReference>
<gene>
    <name evidence="1" type="ORF">PCAR00345_LOCUS15543</name>
    <name evidence="2" type="ORF">PCAR00345_LOCUS15544</name>
</gene>
<protein>
    <submittedName>
        <fullName evidence="2">Uncharacterized protein</fullName>
    </submittedName>
</protein>
<dbReference type="AlphaFoldDB" id="A0A6S9VEY7"/>
<reference evidence="2" key="1">
    <citation type="submission" date="2021-01" db="EMBL/GenBank/DDBJ databases">
        <authorList>
            <person name="Corre E."/>
            <person name="Pelletier E."/>
            <person name="Niang G."/>
            <person name="Scheremetjew M."/>
            <person name="Finn R."/>
            <person name="Kale V."/>
            <person name="Holt S."/>
            <person name="Cochrane G."/>
            <person name="Meng A."/>
            <person name="Brown T."/>
            <person name="Cohen L."/>
        </authorList>
    </citation>
    <scope>NUCLEOTIDE SEQUENCE</scope>
    <source>
        <strain evidence="2">CCMP645</strain>
    </source>
</reference>
<evidence type="ECO:0000313" key="2">
    <source>
        <dbReference type="EMBL" id="CAE0762932.1"/>
    </source>
</evidence>
<organism evidence="2">
    <name type="scientific">Chrysotila carterae</name>
    <name type="common">Marine alga</name>
    <name type="synonym">Syracosphaera carterae</name>
    <dbReference type="NCBI Taxonomy" id="13221"/>
    <lineage>
        <taxon>Eukaryota</taxon>
        <taxon>Haptista</taxon>
        <taxon>Haptophyta</taxon>
        <taxon>Prymnesiophyceae</taxon>
        <taxon>Isochrysidales</taxon>
        <taxon>Isochrysidaceae</taxon>
        <taxon>Chrysotila</taxon>
    </lineage>
</organism>
<accession>A0A6S9VEY7</accession>
<evidence type="ECO:0000313" key="1">
    <source>
        <dbReference type="EMBL" id="CAE0762931.1"/>
    </source>
</evidence>
<name>A0A6S9VEY7_CHRCT</name>
<sequence>MEGTWFSWCSPQIVICACYAVGFLGDRLDPSQIYRSQFVDRYVDVEPCEVGSEVQIEAEPEELEEVVKTPPEMRSGSNEALQAKLALAIAHGKSCAAAFWLLSTPMPCQALCSLV</sequence>
<dbReference type="EMBL" id="HBIZ01024545">
    <property type="protein sequence ID" value="CAE0762931.1"/>
    <property type="molecule type" value="Transcribed_RNA"/>
</dbReference>